<feature type="DNA-binding region" description="H-T-H motif" evidence="4">
    <location>
        <begin position="75"/>
        <end position="94"/>
    </location>
</feature>
<organism evidence="7 8">
    <name type="scientific">Paraburkholderia elongata</name>
    <dbReference type="NCBI Taxonomy" id="2675747"/>
    <lineage>
        <taxon>Bacteria</taxon>
        <taxon>Pseudomonadati</taxon>
        <taxon>Pseudomonadota</taxon>
        <taxon>Betaproteobacteria</taxon>
        <taxon>Burkholderiales</taxon>
        <taxon>Burkholderiaceae</taxon>
        <taxon>Paraburkholderia</taxon>
    </lineage>
</organism>
<protein>
    <submittedName>
        <fullName evidence="7">TetR/AcrR family transcriptional regulator</fullName>
    </submittedName>
</protein>
<name>A0A972SJY0_9BURK</name>
<keyword evidence="1" id="KW-0805">Transcription regulation</keyword>
<evidence type="ECO:0000256" key="3">
    <source>
        <dbReference type="ARBA" id="ARBA00023163"/>
    </source>
</evidence>
<dbReference type="GO" id="GO:0003700">
    <property type="term" value="F:DNA-binding transcription factor activity"/>
    <property type="evidence" value="ECO:0007669"/>
    <property type="project" value="TreeGrafter"/>
</dbReference>
<evidence type="ECO:0000256" key="5">
    <source>
        <dbReference type="SAM" id="MobiDB-lite"/>
    </source>
</evidence>
<dbReference type="PROSITE" id="PS50977">
    <property type="entry name" value="HTH_TETR_2"/>
    <property type="match status" value="1"/>
</dbReference>
<evidence type="ECO:0000256" key="2">
    <source>
        <dbReference type="ARBA" id="ARBA00023125"/>
    </source>
</evidence>
<dbReference type="Gene3D" id="1.10.357.10">
    <property type="entry name" value="Tetracycline Repressor, domain 2"/>
    <property type="match status" value="1"/>
</dbReference>
<reference evidence="7 8" key="1">
    <citation type="submission" date="2019-11" db="EMBL/GenBank/DDBJ databases">
        <title>Metabolism of dissolved organic matter in forest soils.</title>
        <authorList>
            <person name="Cyle K.T."/>
            <person name="Wilhelm R.C."/>
            <person name="Martinez C.E."/>
        </authorList>
    </citation>
    <scope>NUCLEOTIDE SEQUENCE [LARGE SCALE GENOMIC DNA]</scope>
    <source>
        <strain evidence="7 8">5N</strain>
    </source>
</reference>
<gene>
    <name evidence="7" type="ORF">GNZ13_28930</name>
</gene>
<dbReference type="AlphaFoldDB" id="A0A972SJY0"/>
<dbReference type="InterPro" id="IPR009057">
    <property type="entry name" value="Homeodomain-like_sf"/>
</dbReference>
<dbReference type="InterPro" id="IPR001647">
    <property type="entry name" value="HTH_TetR"/>
</dbReference>
<dbReference type="SUPFAM" id="SSF48498">
    <property type="entry name" value="Tetracyclin repressor-like, C-terminal domain"/>
    <property type="match status" value="1"/>
</dbReference>
<dbReference type="SUPFAM" id="SSF46689">
    <property type="entry name" value="Homeodomain-like"/>
    <property type="match status" value="1"/>
</dbReference>
<accession>A0A972SJY0</accession>
<sequence length="283" mass="31105">MVRQIKCLLLLVSMDSMMMLKPNSRKVSPEVEPVKVSKAGRRPKSDGSSGPELSRDAVIQRAVTLAQCESIDEVSIARVARELGVVTSLIHYYIGNRDDLLSIVINAAMKERFEALPPVTGVWRIDLEGVVRCTLDVFTRWPGLATYVATHNRFRLFQRVQPGEIDYGLSYFDHVGQIFQQGGFTASQAALAYHLLMLFVTSIAAESAHHQAPVAHKDFILGYVSGSTSERTPGASFIVGPFAELDSPTTFDAGMELLLTGFEAWLAPSRPRRVPRKGSKGVA</sequence>
<feature type="domain" description="HTH tetR-type" evidence="6">
    <location>
        <begin position="52"/>
        <end position="112"/>
    </location>
</feature>
<dbReference type="Proteomes" id="UP000655523">
    <property type="component" value="Unassembled WGS sequence"/>
</dbReference>
<evidence type="ECO:0000256" key="4">
    <source>
        <dbReference type="PROSITE-ProRule" id="PRU00335"/>
    </source>
</evidence>
<dbReference type="GO" id="GO:0000976">
    <property type="term" value="F:transcription cis-regulatory region binding"/>
    <property type="evidence" value="ECO:0007669"/>
    <property type="project" value="TreeGrafter"/>
</dbReference>
<proteinExistence type="predicted"/>
<evidence type="ECO:0000313" key="8">
    <source>
        <dbReference type="Proteomes" id="UP000655523"/>
    </source>
</evidence>
<dbReference type="InterPro" id="IPR036271">
    <property type="entry name" value="Tet_transcr_reg_TetR-rel_C_sf"/>
</dbReference>
<dbReference type="Pfam" id="PF02909">
    <property type="entry name" value="TetR_C_1"/>
    <property type="match status" value="1"/>
</dbReference>
<keyword evidence="3" id="KW-0804">Transcription</keyword>
<feature type="region of interest" description="Disordered" evidence="5">
    <location>
        <begin position="23"/>
        <end position="53"/>
    </location>
</feature>
<evidence type="ECO:0000313" key="7">
    <source>
        <dbReference type="EMBL" id="NPT58468.1"/>
    </source>
</evidence>
<dbReference type="Gene3D" id="1.10.10.60">
    <property type="entry name" value="Homeodomain-like"/>
    <property type="match status" value="1"/>
</dbReference>
<dbReference type="GO" id="GO:0045892">
    <property type="term" value="P:negative regulation of DNA-templated transcription"/>
    <property type="evidence" value="ECO:0007669"/>
    <property type="project" value="InterPro"/>
</dbReference>
<dbReference type="PANTHER" id="PTHR30055:SF151">
    <property type="entry name" value="TRANSCRIPTIONAL REGULATORY PROTEIN"/>
    <property type="match status" value="1"/>
</dbReference>
<comment type="caution">
    <text evidence="7">The sequence shown here is derived from an EMBL/GenBank/DDBJ whole genome shotgun (WGS) entry which is preliminary data.</text>
</comment>
<dbReference type="PANTHER" id="PTHR30055">
    <property type="entry name" value="HTH-TYPE TRANSCRIPTIONAL REGULATOR RUTR"/>
    <property type="match status" value="1"/>
</dbReference>
<keyword evidence="8" id="KW-1185">Reference proteome</keyword>
<dbReference type="InterPro" id="IPR004111">
    <property type="entry name" value="Repressor_TetR_C"/>
</dbReference>
<evidence type="ECO:0000256" key="1">
    <source>
        <dbReference type="ARBA" id="ARBA00023015"/>
    </source>
</evidence>
<evidence type="ECO:0000259" key="6">
    <source>
        <dbReference type="PROSITE" id="PS50977"/>
    </source>
</evidence>
<keyword evidence="2 4" id="KW-0238">DNA-binding</keyword>
<dbReference type="EMBL" id="WOEZ01000172">
    <property type="protein sequence ID" value="NPT58468.1"/>
    <property type="molecule type" value="Genomic_DNA"/>
</dbReference>
<dbReference type="InterPro" id="IPR050109">
    <property type="entry name" value="HTH-type_TetR-like_transc_reg"/>
</dbReference>